<feature type="coiled-coil region" evidence="14">
    <location>
        <begin position="5"/>
        <end position="99"/>
    </location>
</feature>
<evidence type="ECO:0000259" key="15">
    <source>
        <dbReference type="Pfam" id="PF16740"/>
    </source>
</evidence>
<dbReference type="InterPro" id="IPR026762">
    <property type="entry name" value="Ska2"/>
</dbReference>
<keyword evidence="9" id="KW-0995">Kinetochore</keyword>
<dbReference type="GO" id="GO:0007059">
    <property type="term" value="P:chromosome segregation"/>
    <property type="evidence" value="ECO:0007669"/>
    <property type="project" value="InterPro"/>
</dbReference>
<dbReference type="PANTHER" id="PTHR32017:SF3">
    <property type="entry name" value="SPINDLE AND KINETOCHORE-ASSOCIATED PROTEIN 2"/>
    <property type="match status" value="1"/>
</dbReference>
<evidence type="ECO:0000256" key="13">
    <source>
        <dbReference type="ARBA" id="ARBA00029651"/>
    </source>
</evidence>
<dbReference type="GO" id="GO:0051301">
    <property type="term" value="P:cell division"/>
    <property type="evidence" value="ECO:0007669"/>
    <property type="project" value="UniProtKB-KW"/>
</dbReference>
<dbReference type="PANTHER" id="PTHR32017">
    <property type="entry name" value="SPINDLE AND KINETOCHORE-ASSOCIATED PROTEIN 2"/>
    <property type="match status" value="1"/>
</dbReference>
<keyword evidence="7" id="KW-0493">Microtubule</keyword>
<keyword evidence="6" id="KW-0132">Cell division</keyword>
<keyword evidence="5" id="KW-0963">Cytoplasm</keyword>
<evidence type="ECO:0000256" key="8">
    <source>
        <dbReference type="ARBA" id="ARBA00022776"/>
    </source>
</evidence>
<keyword evidence="14" id="KW-0175">Coiled coil</keyword>
<evidence type="ECO:0000256" key="7">
    <source>
        <dbReference type="ARBA" id="ARBA00022701"/>
    </source>
</evidence>
<evidence type="ECO:0000256" key="6">
    <source>
        <dbReference type="ARBA" id="ARBA00022618"/>
    </source>
</evidence>
<comment type="similarity">
    <text evidence="3">Belongs to the SKA2 family.</text>
</comment>
<evidence type="ECO:0000313" key="16">
    <source>
        <dbReference type="EMBL" id="CAL1572810.1"/>
    </source>
</evidence>
<organism evidence="16 17">
    <name type="scientific">Knipowitschia caucasica</name>
    <name type="common">Caucasian dwarf goby</name>
    <name type="synonym">Pomatoschistus caucasicus</name>
    <dbReference type="NCBI Taxonomy" id="637954"/>
    <lineage>
        <taxon>Eukaryota</taxon>
        <taxon>Metazoa</taxon>
        <taxon>Chordata</taxon>
        <taxon>Craniata</taxon>
        <taxon>Vertebrata</taxon>
        <taxon>Euteleostomi</taxon>
        <taxon>Actinopterygii</taxon>
        <taxon>Neopterygii</taxon>
        <taxon>Teleostei</taxon>
        <taxon>Neoteleostei</taxon>
        <taxon>Acanthomorphata</taxon>
        <taxon>Gobiaria</taxon>
        <taxon>Gobiiformes</taxon>
        <taxon>Gobioidei</taxon>
        <taxon>Gobiidae</taxon>
        <taxon>Gobiinae</taxon>
        <taxon>Knipowitschia</taxon>
    </lineage>
</organism>
<dbReference type="GO" id="GO:0000278">
    <property type="term" value="P:mitotic cell cycle"/>
    <property type="evidence" value="ECO:0007669"/>
    <property type="project" value="TreeGrafter"/>
</dbReference>
<keyword evidence="8" id="KW-0498">Mitosis</keyword>
<sequence length="130" mass="14336">MEAAVDKLEALVNKSEAELEYMEKRLKLDFINSSSAAQNPVALLESLRAIKARNDTLSSELQELTSVYTQSMDSIRTNVEEAQEMLRVLRETAAIKEEHRPPAASVRLLLTSCGVLLQEALEAPVPGHSS</sequence>
<keyword evidence="11" id="KW-0131">Cell cycle</keyword>
<evidence type="ECO:0000256" key="11">
    <source>
        <dbReference type="ARBA" id="ARBA00023306"/>
    </source>
</evidence>
<keyword evidence="17" id="KW-1185">Reference proteome</keyword>
<dbReference type="Proteomes" id="UP001497482">
    <property type="component" value="Chromosome 11"/>
</dbReference>
<dbReference type="EMBL" id="OZ035833">
    <property type="protein sequence ID" value="CAL1572810.1"/>
    <property type="molecule type" value="Genomic_DNA"/>
</dbReference>
<dbReference type="GO" id="GO:0008017">
    <property type="term" value="F:microtubule binding"/>
    <property type="evidence" value="ECO:0007669"/>
    <property type="project" value="InterPro"/>
</dbReference>
<accession>A0AAV2J667</accession>
<dbReference type="AlphaFoldDB" id="A0AAV2J667"/>
<dbReference type="Gene3D" id="6.10.250.1380">
    <property type="match status" value="1"/>
</dbReference>
<feature type="domain" description="Ska2 N-terminal" evidence="15">
    <location>
        <begin position="2"/>
        <end position="99"/>
    </location>
</feature>
<evidence type="ECO:0000256" key="4">
    <source>
        <dbReference type="ARBA" id="ARBA00022454"/>
    </source>
</evidence>
<keyword evidence="4" id="KW-0158">Chromosome</keyword>
<dbReference type="InterPro" id="IPR042091">
    <property type="entry name" value="Ska2_N"/>
</dbReference>
<evidence type="ECO:0000256" key="3">
    <source>
        <dbReference type="ARBA" id="ARBA00010684"/>
    </source>
</evidence>
<proteinExistence type="inferred from homology"/>
<evidence type="ECO:0000256" key="5">
    <source>
        <dbReference type="ARBA" id="ARBA00022490"/>
    </source>
</evidence>
<dbReference type="Pfam" id="PF16740">
    <property type="entry name" value="SKA2"/>
    <property type="match status" value="1"/>
</dbReference>
<evidence type="ECO:0000256" key="1">
    <source>
        <dbReference type="ARBA" id="ARBA00004186"/>
    </source>
</evidence>
<evidence type="ECO:0000256" key="9">
    <source>
        <dbReference type="ARBA" id="ARBA00022838"/>
    </source>
</evidence>
<evidence type="ECO:0000256" key="14">
    <source>
        <dbReference type="SAM" id="Coils"/>
    </source>
</evidence>
<keyword evidence="12" id="KW-0137">Centromere</keyword>
<protein>
    <recommendedName>
        <fullName evidence="13">Protein FAM33A</fullName>
    </recommendedName>
</protein>
<evidence type="ECO:0000256" key="12">
    <source>
        <dbReference type="ARBA" id="ARBA00023328"/>
    </source>
</evidence>
<evidence type="ECO:0000256" key="10">
    <source>
        <dbReference type="ARBA" id="ARBA00023212"/>
    </source>
</evidence>
<reference evidence="16 17" key="1">
    <citation type="submission" date="2024-04" db="EMBL/GenBank/DDBJ databases">
        <authorList>
            <person name="Waldvogel A.-M."/>
            <person name="Schoenle A."/>
        </authorList>
    </citation>
    <scope>NUCLEOTIDE SEQUENCE [LARGE SCALE GENOMIC DNA]</scope>
</reference>
<dbReference type="GO" id="GO:0000940">
    <property type="term" value="C:outer kinetochore"/>
    <property type="evidence" value="ECO:0007669"/>
    <property type="project" value="InterPro"/>
</dbReference>
<keyword evidence="10" id="KW-0206">Cytoskeleton</keyword>
<evidence type="ECO:0000313" key="17">
    <source>
        <dbReference type="Proteomes" id="UP001497482"/>
    </source>
</evidence>
<dbReference type="GO" id="GO:0005876">
    <property type="term" value="C:spindle microtubule"/>
    <property type="evidence" value="ECO:0007669"/>
    <property type="project" value="InterPro"/>
</dbReference>
<name>A0AAV2J667_KNICA</name>
<comment type="subcellular location">
    <subcellularLocation>
        <location evidence="2">Chromosome</location>
        <location evidence="2">Centromere</location>
        <location evidence="2">Kinetochore</location>
    </subcellularLocation>
    <subcellularLocation>
        <location evidence="1">Cytoplasm</location>
        <location evidence="1">Cytoskeleton</location>
        <location evidence="1">Spindle</location>
    </subcellularLocation>
</comment>
<evidence type="ECO:0000256" key="2">
    <source>
        <dbReference type="ARBA" id="ARBA00004629"/>
    </source>
</evidence>
<gene>
    <name evidence="16" type="ORF">KC01_LOCUS4812</name>
</gene>